<comment type="caution">
    <text evidence="1">The sequence shown here is derived from an EMBL/GenBank/DDBJ whole genome shotgun (WGS) entry which is preliminary data.</text>
</comment>
<accession>A0A5N4D817</accession>
<protein>
    <submittedName>
        <fullName evidence="1">Uncharacterized protein</fullName>
    </submittedName>
</protein>
<name>A0A5N4D817_CAMDR</name>
<keyword evidence="2" id="KW-1185">Reference proteome</keyword>
<dbReference type="Proteomes" id="UP000299084">
    <property type="component" value="Unassembled WGS sequence"/>
</dbReference>
<evidence type="ECO:0000313" key="2">
    <source>
        <dbReference type="Proteomes" id="UP000299084"/>
    </source>
</evidence>
<evidence type="ECO:0000313" key="1">
    <source>
        <dbReference type="EMBL" id="KAB1267314.1"/>
    </source>
</evidence>
<dbReference type="AlphaFoldDB" id="A0A5N4D817"/>
<reference evidence="1 2" key="1">
    <citation type="journal article" date="2019" name="Mol. Ecol. Resour.">
        <title>Improving Illumina assemblies with Hi-C and long reads: an example with the North African dromedary.</title>
        <authorList>
            <person name="Elbers J.P."/>
            <person name="Rogers M.F."/>
            <person name="Perelman P.L."/>
            <person name="Proskuryakova A.A."/>
            <person name="Serdyukova N.A."/>
            <person name="Johnson W.E."/>
            <person name="Horin P."/>
            <person name="Corander J."/>
            <person name="Murphy D."/>
            <person name="Burger P.A."/>
        </authorList>
    </citation>
    <scope>NUCLEOTIDE SEQUENCE [LARGE SCALE GENOMIC DNA]</scope>
    <source>
        <strain evidence="1">Drom800</strain>
        <tissue evidence="1">Blood</tissue>
    </source>
</reference>
<proteinExistence type="predicted"/>
<organism evidence="1 2">
    <name type="scientific">Camelus dromedarius</name>
    <name type="common">Dromedary</name>
    <name type="synonym">Arabian camel</name>
    <dbReference type="NCBI Taxonomy" id="9838"/>
    <lineage>
        <taxon>Eukaryota</taxon>
        <taxon>Metazoa</taxon>
        <taxon>Chordata</taxon>
        <taxon>Craniata</taxon>
        <taxon>Vertebrata</taxon>
        <taxon>Euteleostomi</taxon>
        <taxon>Mammalia</taxon>
        <taxon>Eutheria</taxon>
        <taxon>Laurasiatheria</taxon>
        <taxon>Artiodactyla</taxon>
        <taxon>Tylopoda</taxon>
        <taxon>Camelidae</taxon>
        <taxon>Camelus</taxon>
    </lineage>
</organism>
<gene>
    <name evidence="1" type="ORF">Cadr_000018398</name>
</gene>
<dbReference type="EMBL" id="JWIN03000015">
    <property type="protein sequence ID" value="KAB1267314.1"/>
    <property type="molecule type" value="Genomic_DNA"/>
</dbReference>
<sequence>MTQHPGAAGLIERWNHYRGSYRSSWETTPSVWYMPWARGHYVVLPPPKPGTLIDHRKDLYSPVTTTRGSVGLEILAKLSSHVWSQQEEEVAITLNKVIDCSLELTSRRQNPSEGWEAGVTEVSPSCLDLLVGLKYPRGFGPHEDLGQL</sequence>